<dbReference type="SMART" id="SM00248">
    <property type="entry name" value="ANK"/>
    <property type="match status" value="6"/>
</dbReference>
<evidence type="ECO:0000313" key="5">
    <source>
        <dbReference type="EMBL" id="PAV61065.1"/>
    </source>
</evidence>
<feature type="compositionally biased region" description="Basic and acidic residues" evidence="4">
    <location>
        <begin position="702"/>
        <end position="715"/>
    </location>
</feature>
<evidence type="ECO:0000256" key="1">
    <source>
        <dbReference type="ARBA" id="ARBA00022737"/>
    </source>
</evidence>
<reference evidence="5 6" key="1">
    <citation type="journal article" date="2017" name="Curr. Biol.">
        <title>Genome architecture and evolution of a unichromosomal asexual nematode.</title>
        <authorList>
            <person name="Fradin H."/>
            <person name="Zegar C."/>
            <person name="Gutwein M."/>
            <person name="Lucas J."/>
            <person name="Kovtun M."/>
            <person name="Corcoran D."/>
            <person name="Baugh L.R."/>
            <person name="Kiontke K."/>
            <person name="Gunsalus K."/>
            <person name="Fitch D.H."/>
            <person name="Piano F."/>
        </authorList>
    </citation>
    <scope>NUCLEOTIDE SEQUENCE [LARGE SCALE GENOMIC DNA]</scope>
    <source>
        <strain evidence="5">PF1309</strain>
    </source>
</reference>
<dbReference type="PROSITE" id="PS50297">
    <property type="entry name" value="ANK_REP_REGION"/>
    <property type="match status" value="3"/>
</dbReference>
<dbReference type="PANTHER" id="PTHR24174">
    <property type="entry name" value="ANKYRIN REPEAT AND STERILE ALPHA MOTIF DOMAIN-CONTAINING PROTEIN 1"/>
    <property type="match status" value="1"/>
</dbReference>
<feature type="region of interest" description="Disordered" evidence="4">
    <location>
        <begin position="369"/>
        <end position="395"/>
    </location>
</feature>
<dbReference type="InterPro" id="IPR002110">
    <property type="entry name" value="Ankyrin_rpt"/>
</dbReference>
<dbReference type="PROSITE" id="PS50088">
    <property type="entry name" value="ANK_REPEAT"/>
    <property type="match status" value="4"/>
</dbReference>
<feature type="region of interest" description="Disordered" evidence="4">
    <location>
        <begin position="478"/>
        <end position="509"/>
    </location>
</feature>
<dbReference type="STRING" id="2018661.A0A2A2JHD0"/>
<dbReference type="Gene3D" id="1.25.40.20">
    <property type="entry name" value="Ankyrin repeat-containing domain"/>
    <property type="match status" value="2"/>
</dbReference>
<dbReference type="SUPFAM" id="SSF48403">
    <property type="entry name" value="Ankyrin repeat"/>
    <property type="match status" value="1"/>
</dbReference>
<feature type="repeat" description="ANK" evidence="3">
    <location>
        <begin position="214"/>
        <end position="242"/>
    </location>
</feature>
<dbReference type="InterPro" id="IPR036770">
    <property type="entry name" value="Ankyrin_rpt-contain_sf"/>
</dbReference>
<feature type="compositionally biased region" description="Polar residues" evidence="4">
    <location>
        <begin position="688"/>
        <end position="701"/>
    </location>
</feature>
<feature type="region of interest" description="Disordered" evidence="4">
    <location>
        <begin position="589"/>
        <end position="776"/>
    </location>
</feature>
<keyword evidence="2 3" id="KW-0040">ANK repeat</keyword>
<dbReference type="AlphaFoldDB" id="A0A2A2JHD0"/>
<feature type="repeat" description="ANK" evidence="3">
    <location>
        <begin position="242"/>
        <end position="274"/>
    </location>
</feature>
<dbReference type="InterPro" id="IPR033635">
    <property type="entry name" value="ANKS1/Caskin"/>
</dbReference>
<feature type="compositionally biased region" description="Basic and acidic residues" evidence="4">
    <location>
        <begin position="329"/>
        <end position="342"/>
    </location>
</feature>
<proteinExistence type="predicted"/>
<feature type="region of interest" description="Disordered" evidence="4">
    <location>
        <begin position="321"/>
        <end position="354"/>
    </location>
</feature>
<comment type="caution">
    <text evidence="5">The sequence shown here is derived from an EMBL/GenBank/DDBJ whole genome shotgun (WGS) entry which is preliminary data.</text>
</comment>
<evidence type="ECO:0000256" key="2">
    <source>
        <dbReference type="ARBA" id="ARBA00023043"/>
    </source>
</evidence>
<feature type="compositionally biased region" description="Polar residues" evidence="4">
    <location>
        <begin position="383"/>
        <end position="393"/>
    </location>
</feature>
<dbReference type="Pfam" id="PF12796">
    <property type="entry name" value="Ank_2"/>
    <property type="match status" value="3"/>
</dbReference>
<protein>
    <submittedName>
        <fullName evidence="5">Uncharacterized protein</fullName>
    </submittedName>
</protein>
<dbReference type="OrthoDB" id="10039052at2759"/>
<feature type="compositionally biased region" description="Low complexity" evidence="4">
    <location>
        <begin position="481"/>
        <end position="495"/>
    </location>
</feature>
<keyword evidence="1" id="KW-0677">Repeat</keyword>
<sequence length="809" mass="88600">MGGSKELTNAQTELFDACRRGEYEKVRAWFAAKKNKRPKTPLSIFRPSTPQNWLSSMRDPSTQYTVLHYSALNGREQISKLLIDFEPVLALARDKRGCIPLHLAAWNGHLSICKMLIQLEPTSVDMPNSAQETALHLASQHGHSAVVQLLLQKHADASTRNARHESPLDIACRMGHAAVCTVITSYCPELALQAKVDASSTEENSVGTARILYPLHVAARYSHVDCMRILKSAGFDINFITEEGSALHVAARFGQITAVKYLLEEGINQNLLDCRGMAALDVLAEVETQKVSDLTQIIQSRSYWSECRRMIEQDVLKNGDTTYSSSDSGIDRRDLATSEPHNHRSNGAGGRHSAERDIVWQKLPEASNVLSRSQHCSHSHQHTPAQPSYSSNGVYRPPSITAEFSFLNDQDNMYGEAGQHYEYDARSMSRIPNQSMAANRGSPNSVNRTWNSRMVDNKGVPKFPSTCPHMKAPLRVGGTLPSNMSSSQVSNSRTRPSPPRGTILPQSGECVYKAPPHYDAWAAASHSQTPPFPTTNSHSLNAPIYNAAKPYDNVPRNLLVYDNAPPPGHKRWDHFCSLDRSVGHSLVDNSLSEISDGRTDSIKEDSPDPNSPFTSGIRTLPVRGPKKRPSLASITNCAPIKESSPATTSQQGVEVEKESTPFEKAASPTARSDDPNGRAPLALPEELTASTTNSVISSSLTPEREQHSDSADLRSEVTTINQTGVGSNTIEKQQSTSTMRLLRDSDEPNDTGASMTPPSMSSLSIENKDPPSPNTSQHIIFQYCTKVRGILNRRGPCGDDLSVGLELVG</sequence>
<name>A0A2A2JHD0_9BILA</name>
<feature type="compositionally biased region" description="Polar residues" evidence="4">
    <location>
        <begin position="751"/>
        <end position="765"/>
    </location>
</feature>
<organism evidence="5 6">
    <name type="scientific">Diploscapter pachys</name>
    <dbReference type="NCBI Taxonomy" id="2018661"/>
    <lineage>
        <taxon>Eukaryota</taxon>
        <taxon>Metazoa</taxon>
        <taxon>Ecdysozoa</taxon>
        <taxon>Nematoda</taxon>
        <taxon>Chromadorea</taxon>
        <taxon>Rhabditida</taxon>
        <taxon>Rhabditina</taxon>
        <taxon>Rhabditomorpha</taxon>
        <taxon>Rhabditoidea</taxon>
        <taxon>Rhabditidae</taxon>
        <taxon>Diploscapter</taxon>
    </lineage>
</organism>
<evidence type="ECO:0000313" key="6">
    <source>
        <dbReference type="Proteomes" id="UP000218231"/>
    </source>
</evidence>
<evidence type="ECO:0000256" key="3">
    <source>
        <dbReference type="PROSITE-ProRule" id="PRU00023"/>
    </source>
</evidence>
<dbReference type="EMBL" id="LIAE01010437">
    <property type="protein sequence ID" value="PAV61065.1"/>
    <property type="molecule type" value="Genomic_DNA"/>
</dbReference>
<dbReference type="PANTHER" id="PTHR24174:SF16">
    <property type="entry name" value="CASKIN-2"/>
    <property type="match status" value="1"/>
</dbReference>
<dbReference type="Proteomes" id="UP000218231">
    <property type="component" value="Unassembled WGS sequence"/>
</dbReference>
<feature type="compositionally biased region" description="Polar residues" evidence="4">
    <location>
        <begin position="716"/>
        <end position="739"/>
    </location>
</feature>
<feature type="repeat" description="ANK" evidence="3">
    <location>
        <begin position="96"/>
        <end position="118"/>
    </location>
</feature>
<gene>
    <name evidence="5" type="ORF">WR25_14045</name>
</gene>
<feature type="repeat" description="ANK" evidence="3">
    <location>
        <begin position="130"/>
        <end position="162"/>
    </location>
</feature>
<keyword evidence="6" id="KW-1185">Reference proteome</keyword>
<evidence type="ECO:0000256" key="4">
    <source>
        <dbReference type="SAM" id="MobiDB-lite"/>
    </source>
</evidence>
<feature type="compositionally biased region" description="Basic and acidic residues" evidence="4">
    <location>
        <begin position="595"/>
        <end position="606"/>
    </location>
</feature>
<accession>A0A2A2JHD0</accession>